<name>Q96587_ADEG1</name>
<reference evidence="1" key="1">
    <citation type="journal article" date="1996" name="Arch. Virol.">
        <title>Sequence of the avian adenovirus FAV 1 (CELO) DNA encoding the hexon-associated protein pVI and hexon.</title>
        <authorList>
            <person name="Akopian T.A."/>
            <person name="Doronin K.K."/>
            <person name="Karpov V.A."/>
            <person name="Naroditsky B.S."/>
        </authorList>
    </citation>
    <scope>NUCLEOTIDE SEQUENCE</scope>
    <source>
        <strain evidence="1">FAV1</strain>
    </source>
</reference>
<sequence length="229" mass="23821">METAVSAVSEQLRPVLQPPVTVVVEGIDVVHLVHGPSGTNVGKQVYHVGQGNPAIHVKVGGRVDVVCNRVETANAKLVFVGQVVGNVAHDEVAPGGSSNVDLVGGNGTEIELCGNRSGHHVALILLSVGVNFDIAEVGTVVFARPVPVGQEGVSRHALFVAVVVEDAHVVVVLVDGLVPQREVVMTGHHVRQHVLVTQFCVSVLEFHDHVHAGALGVDGSAADARVVVQ</sequence>
<proteinExistence type="predicted"/>
<dbReference type="EMBL" id="Z67970">
    <property type="protein sequence ID" value="CAA91910.1"/>
    <property type="molecule type" value="Genomic_DNA"/>
</dbReference>
<organism evidence="1">
    <name type="scientific">Fowl adenovirus A serotype 1 (strain CELO / Phelps)</name>
    <name type="common">FAdV-1</name>
    <name type="synonym">Avian adenovirus gal1 (strain Phelps)</name>
    <dbReference type="NCBI Taxonomy" id="10553"/>
    <lineage>
        <taxon>Viruses</taxon>
        <taxon>Varidnaviria</taxon>
        <taxon>Bamfordvirae</taxon>
        <taxon>Preplasmiviricota</taxon>
        <taxon>Polisuviricotina</taxon>
        <taxon>Pharingeaviricetes</taxon>
        <taxon>Rowavirales</taxon>
        <taxon>Adenoviridae</taxon>
        <taxon>Aviadenovirus</taxon>
        <taxon>Aviadenovirus ventriculi</taxon>
        <taxon>Fowl aviadenovirus A</taxon>
    </lineage>
</organism>
<evidence type="ECO:0000313" key="1">
    <source>
        <dbReference type="EMBL" id="CAA91910.1"/>
    </source>
</evidence>
<accession>Q96587</accession>
<organismHost>
    <name type="scientific">Galliformes</name>
    <name type="common">landfowls</name>
    <dbReference type="NCBI Taxonomy" id="8976"/>
</organismHost>
<protein>
    <submittedName>
        <fullName evidence="1">Viral peptide</fullName>
    </submittedName>
</protein>